<protein>
    <recommendedName>
        <fullName evidence="4">SMODS-associating 2TM beta-strand rich effector domain-containing protein</fullName>
    </recommendedName>
</protein>
<name>A0A849KEV1_9BURK</name>
<gene>
    <name evidence="2" type="ORF">HK415_18745</name>
</gene>
<dbReference type="RefSeq" id="WP_171561908.1">
    <property type="nucleotide sequence ID" value="NZ_JABFCS010000001.1"/>
</dbReference>
<keyword evidence="1" id="KW-1133">Transmembrane helix</keyword>
<dbReference type="EMBL" id="JABFCS010000001">
    <property type="protein sequence ID" value="NNU44757.1"/>
    <property type="molecule type" value="Genomic_DNA"/>
</dbReference>
<keyword evidence="1" id="KW-0812">Transmembrane</keyword>
<evidence type="ECO:0000313" key="3">
    <source>
        <dbReference type="Proteomes" id="UP000552954"/>
    </source>
</evidence>
<organism evidence="2 3">
    <name type="scientific">Ramlibacter montanisoli</name>
    <dbReference type="NCBI Taxonomy" id="2732512"/>
    <lineage>
        <taxon>Bacteria</taxon>
        <taxon>Pseudomonadati</taxon>
        <taxon>Pseudomonadota</taxon>
        <taxon>Betaproteobacteria</taxon>
        <taxon>Burkholderiales</taxon>
        <taxon>Comamonadaceae</taxon>
        <taxon>Ramlibacter</taxon>
    </lineage>
</organism>
<proteinExistence type="predicted"/>
<accession>A0A849KEV1</accession>
<reference evidence="2 3" key="2">
    <citation type="submission" date="2020-06" db="EMBL/GenBank/DDBJ databases">
        <title>Ramlibacter rhizophilus sp. nov., isolated from rhizosphere soil of national flower Mugunghwa from South Korea.</title>
        <authorList>
            <person name="Zheng-Fei Y."/>
            <person name="Huan T."/>
        </authorList>
    </citation>
    <scope>NUCLEOTIDE SEQUENCE [LARGE SCALE GENOMIC DNA]</scope>
    <source>
        <strain evidence="2 3">B156</strain>
    </source>
</reference>
<dbReference type="AlphaFoldDB" id="A0A849KEV1"/>
<dbReference type="Proteomes" id="UP000552954">
    <property type="component" value="Unassembled WGS sequence"/>
</dbReference>
<sequence length="195" mass="20783">MAESFLDFDFGTGVASGALTAFFLCVAAHLWVQRLLPLVRRFWYRGVNISGEWKGLGTGYTPAHGEWSELVLALQQDGRQVRGTVTLQCRSAGHAFDVRLQATGKVTEGYVALSLSPTGESVPSPATALLKIEDRGAALNGQLLYRHPFLDIVDVIDMSVHRAHSAASAQLRPAAAPAPHALPAAARLPAGTALD</sequence>
<comment type="caution">
    <text evidence="2">The sequence shown here is derived from an EMBL/GenBank/DDBJ whole genome shotgun (WGS) entry which is preliminary data.</text>
</comment>
<keyword evidence="1" id="KW-0472">Membrane</keyword>
<reference evidence="2 3" key="1">
    <citation type="submission" date="2020-05" db="EMBL/GenBank/DDBJ databases">
        <authorList>
            <person name="Khan S.A."/>
            <person name="Jeon C.O."/>
            <person name="Chun B.H."/>
        </authorList>
    </citation>
    <scope>NUCLEOTIDE SEQUENCE [LARGE SCALE GENOMIC DNA]</scope>
    <source>
        <strain evidence="2 3">B156</strain>
    </source>
</reference>
<keyword evidence="3" id="KW-1185">Reference proteome</keyword>
<feature type="transmembrane region" description="Helical" evidence="1">
    <location>
        <begin position="12"/>
        <end position="32"/>
    </location>
</feature>
<evidence type="ECO:0008006" key="4">
    <source>
        <dbReference type="Google" id="ProtNLM"/>
    </source>
</evidence>
<evidence type="ECO:0000313" key="2">
    <source>
        <dbReference type="EMBL" id="NNU44757.1"/>
    </source>
</evidence>
<evidence type="ECO:0000256" key="1">
    <source>
        <dbReference type="SAM" id="Phobius"/>
    </source>
</evidence>